<organism evidence="1 2">
    <name type="scientific">Petrocella atlantisensis</name>
    <dbReference type="NCBI Taxonomy" id="2173034"/>
    <lineage>
        <taxon>Bacteria</taxon>
        <taxon>Bacillati</taxon>
        <taxon>Bacillota</taxon>
        <taxon>Clostridia</taxon>
        <taxon>Lachnospirales</taxon>
        <taxon>Vallitaleaceae</taxon>
        <taxon>Petrocella</taxon>
    </lineage>
</organism>
<proteinExistence type="predicted"/>
<name>A0A3P7S332_9FIRM</name>
<dbReference type="AlphaFoldDB" id="A0A3P7S332"/>
<gene>
    <name evidence="1" type="ORF">PATL70BA_3310</name>
</gene>
<dbReference type="EMBL" id="LR130778">
    <property type="protein sequence ID" value="VDN49236.1"/>
    <property type="molecule type" value="Genomic_DNA"/>
</dbReference>
<keyword evidence="2" id="KW-1185">Reference proteome</keyword>
<reference evidence="1 2" key="1">
    <citation type="submission" date="2018-09" db="EMBL/GenBank/DDBJ databases">
        <authorList>
            <person name="Postec A."/>
        </authorList>
    </citation>
    <scope>NUCLEOTIDE SEQUENCE [LARGE SCALE GENOMIC DNA]</scope>
    <source>
        <strain evidence="1">70B-A</strain>
    </source>
</reference>
<accession>A0A3P7S332</accession>
<dbReference type="RefSeq" id="WP_197715770.1">
    <property type="nucleotide sequence ID" value="NZ_LR130778.1"/>
</dbReference>
<evidence type="ECO:0008006" key="3">
    <source>
        <dbReference type="Google" id="ProtNLM"/>
    </source>
</evidence>
<evidence type="ECO:0000313" key="2">
    <source>
        <dbReference type="Proteomes" id="UP000279029"/>
    </source>
</evidence>
<dbReference type="Proteomes" id="UP000279029">
    <property type="component" value="Chromosome"/>
</dbReference>
<protein>
    <recommendedName>
        <fullName evidence="3">CD-NTase associated protein 4-like DNA endonuclease domain-containing protein</fullName>
    </recommendedName>
</protein>
<sequence>MARSRRADAVVFGFDFQVNAAIVLMIENIEELSSLQLEGNYEDIELGLKDGKYILAQAKSVVRSSEDFRNVRTNLKKSLSSLSEGSLNIESEKLIMITNSPNPFNDDVSRNIFIGSAHRDFSSLPETAKGLINEYVTDIDKPLDLDKFMIQILPFETDNEIERYKVVKQVVDDFIGDLNLNIPGMGKQLLNVWHKDVFQNGTKKNASIKLEKKDVIWPIIIIATDLKRCDEAFEDTFDPSTYDEIVFQYGDVIESCSERCEFFIRVLYDYNEFKTAGKQSDKCIEFVAKSGRIMLMILI</sequence>
<evidence type="ECO:0000313" key="1">
    <source>
        <dbReference type="EMBL" id="VDN49236.1"/>
    </source>
</evidence>
<dbReference type="KEGG" id="cbar:PATL70BA_3310"/>